<dbReference type="GO" id="GO:0005886">
    <property type="term" value="C:plasma membrane"/>
    <property type="evidence" value="ECO:0007669"/>
    <property type="project" value="InterPro"/>
</dbReference>
<organism evidence="1">
    <name type="scientific">marine sediment metagenome</name>
    <dbReference type="NCBI Taxonomy" id="412755"/>
    <lineage>
        <taxon>unclassified sequences</taxon>
        <taxon>metagenomes</taxon>
        <taxon>ecological metagenomes</taxon>
    </lineage>
</organism>
<reference evidence="1" key="1">
    <citation type="journal article" date="2014" name="Front. Microbiol.">
        <title>High frequency of phylogenetically diverse reductive dehalogenase-homologous genes in deep subseafloor sedimentary metagenomes.</title>
        <authorList>
            <person name="Kawai M."/>
            <person name="Futagami T."/>
            <person name="Toyoda A."/>
            <person name="Takaki Y."/>
            <person name="Nishi S."/>
            <person name="Hori S."/>
            <person name="Arai W."/>
            <person name="Tsubouchi T."/>
            <person name="Morono Y."/>
            <person name="Uchiyama I."/>
            <person name="Ito T."/>
            <person name="Fujiyama A."/>
            <person name="Inagaki F."/>
            <person name="Takami H."/>
        </authorList>
    </citation>
    <scope>NUCLEOTIDE SEQUENCE</scope>
    <source>
        <strain evidence="1">Expedition CK06-06</strain>
    </source>
</reference>
<dbReference type="AlphaFoldDB" id="X1IX45"/>
<gene>
    <name evidence="1" type="ORF">S03H2_65376</name>
</gene>
<proteinExistence type="predicted"/>
<name>X1IX45_9ZZZZ</name>
<evidence type="ECO:0000313" key="1">
    <source>
        <dbReference type="EMBL" id="GAH86302.1"/>
    </source>
</evidence>
<comment type="caution">
    <text evidence="1">The sequence shown here is derived from an EMBL/GenBank/DDBJ whole genome shotgun (WGS) entry which is preliminary data.</text>
</comment>
<accession>X1IX45</accession>
<feature type="non-terminal residue" evidence="1">
    <location>
        <position position="1"/>
    </location>
</feature>
<dbReference type="Pfam" id="PF04632">
    <property type="entry name" value="FUSC"/>
    <property type="match status" value="1"/>
</dbReference>
<dbReference type="GO" id="GO:0022857">
    <property type="term" value="F:transmembrane transporter activity"/>
    <property type="evidence" value="ECO:0007669"/>
    <property type="project" value="InterPro"/>
</dbReference>
<sequence length="205" mass="21922">AFLVFGLLMARPQTTFIGMALSANTATLLALQASYSADFGAFVNSSVAFLVGVELAVIVSRLARSVGAEWSTRRLVRHGWVTLALAAEHRGRRDRAVFAGVMMNRIGLLAQRLSAMPADAAGDSDGLRELRVGLNIVDLRRARHGLSAPTLRATDDMLDELAAAFRHHDGGAMPPGLLARIDEALGHVMSEDRPNARDDAVIGLV</sequence>
<dbReference type="EMBL" id="BARU01042563">
    <property type="protein sequence ID" value="GAH86302.1"/>
    <property type="molecule type" value="Genomic_DNA"/>
</dbReference>
<protein>
    <recommendedName>
        <fullName evidence="2">FUSC family protein</fullName>
    </recommendedName>
</protein>
<dbReference type="InterPro" id="IPR006726">
    <property type="entry name" value="PHBA_efflux_AaeB/fusaric-R"/>
</dbReference>
<evidence type="ECO:0008006" key="2">
    <source>
        <dbReference type="Google" id="ProtNLM"/>
    </source>
</evidence>
<feature type="non-terminal residue" evidence="1">
    <location>
        <position position="205"/>
    </location>
</feature>